<dbReference type="Gene3D" id="3.40.50.1820">
    <property type="entry name" value="alpha/beta hydrolase"/>
    <property type="match status" value="1"/>
</dbReference>
<dbReference type="Pfam" id="PF20434">
    <property type="entry name" value="BD-FAE"/>
    <property type="match status" value="1"/>
</dbReference>
<dbReference type="PANTHER" id="PTHR48081">
    <property type="entry name" value="AB HYDROLASE SUPERFAMILY PROTEIN C4A8.06C"/>
    <property type="match status" value="1"/>
</dbReference>
<proteinExistence type="predicted"/>
<evidence type="ECO:0000313" key="3">
    <source>
        <dbReference type="EMBL" id="MFD1612335.1"/>
    </source>
</evidence>
<reference evidence="4" key="1">
    <citation type="journal article" date="2019" name="Int. J. Syst. Evol. Microbiol.">
        <title>The Global Catalogue of Microorganisms (GCM) 10K type strain sequencing project: providing services to taxonomists for standard genome sequencing and annotation.</title>
        <authorList>
            <consortium name="The Broad Institute Genomics Platform"/>
            <consortium name="The Broad Institute Genome Sequencing Center for Infectious Disease"/>
            <person name="Wu L."/>
            <person name="Ma J."/>
        </authorList>
    </citation>
    <scope>NUCLEOTIDE SEQUENCE [LARGE SCALE GENOMIC DNA]</scope>
    <source>
        <strain evidence="4">CGMCC 1.16275</strain>
    </source>
</reference>
<dbReference type="GO" id="GO:0016787">
    <property type="term" value="F:hydrolase activity"/>
    <property type="evidence" value="ECO:0007669"/>
    <property type="project" value="UniProtKB-KW"/>
</dbReference>
<accession>A0ABW4I5B9</accession>
<protein>
    <submittedName>
        <fullName evidence="3">Alpha/beta hydrolase</fullName>
    </submittedName>
</protein>
<dbReference type="InterPro" id="IPR050300">
    <property type="entry name" value="GDXG_lipolytic_enzyme"/>
</dbReference>
<dbReference type="Proteomes" id="UP001597115">
    <property type="component" value="Unassembled WGS sequence"/>
</dbReference>
<dbReference type="InterPro" id="IPR049492">
    <property type="entry name" value="BD-FAE-like_dom"/>
</dbReference>
<dbReference type="EMBL" id="JBHUDY010000001">
    <property type="protein sequence ID" value="MFD1612335.1"/>
    <property type="molecule type" value="Genomic_DNA"/>
</dbReference>
<keyword evidence="1 3" id="KW-0378">Hydrolase</keyword>
<evidence type="ECO:0000313" key="4">
    <source>
        <dbReference type="Proteomes" id="UP001597115"/>
    </source>
</evidence>
<dbReference type="InterPro" id="IPR029058">
    <property type="entry name" value="AB_hydrolase_fold"/>
</dbReference>
<dbReference type="RefSeq" id="WP_380889154.1">
    <property type="nucleotide sequence ID" value="NZ_JBHUDY010000001.1"/>
</dbReference>
<comment type="caution">
    <text evidence="3">The sequence shown here is derived from an EMBL/GenBank/DDBJ whole genome shotgun (WGS) entry which is preliminary data.</text>
</comment>
<dbReference type="SUPFAM" id="SSF53474">
    <property type="entry name" value="alpha/beta-Hydrolases"/>
    <property type="match status" value="1"/>
</dbReference>
<organism evidence="3 4">
    <name type="scientific">Sphingomonas tabacisoli</name>
    <dbReference type="NCBI Taxonomy" id="2249466"/>
    <lineage>
        <taxon>Bacteria</taxon>
        <taxon>Pseudomonadati</taxon>
        <taxon>Pseudomonadota</taxon>
        <taxon>Alphaproteobacteria</taxon>
        <taxon>Sphingomonadales</taxon>
        <taxon>Sphingomonadaceae</taxon>
        <taxon>Sphingomonas</taxon>
    </lineage>
</organism>
<dbReference type="PANTHER" id="PTHR48081:SF33">
    <property type="entry name" value="KYNURENINE FORMAMIDASE"/>
    <property type="match status" value="1"/>
</dbReference>
<sequence length="292" mass="31172">MAGAKEHMRASIAAFGTEIAPASLEGVQRLFDAEQRALANAVPAAATDLAYGADPRHRLDLYAPVNASAPAPVFVWVHGGGFLRGDKGDAERWPNAHAGRFAARAGFLGVVINYRLAPAHGWPAGGEDVGAAVAWLKANAAHYGGDPDRIVLAGTSAGAAHVATWLQLRPQSHGVRGAVLLSGLYGVAPYDDVRDLSYYGEDPSLHAERAPLETVVDTNLPLFVACSEFDPPRFQAEFLGLLSRRFECHGRLPRSYVGSGHNHFSLAYHLGTSDRRLGDEITAFVREVCTLG</sequence>
<feature type="domain" description="BD-FAE-like" evidence="2">
    <location>
        <begin position="59"/>
        <end position="166"/>
    </location>
</feature>
<name>A0ABW4I5B9_9SPHN</name>
<evidence type="ECO:0000256" key="1">
    <source>
        <dbReference type="ARBA" id="ARBA00022801"/>
    </source>
</evidence>
<keyword evidence="4" id="KW-1185">Reference proteome</keyword>
<evidence type="ECO:0000259" key="2">
    <source>
        <dbReference type="Pfam" id="PF20434"/>
    </source>
</evidence>
<gene>
    <name evidence="3" type="ORF">ACFSCW_11020</name>
</gene>